<sequence length="121" mass="14357">MFVAEKEHVRTLEALNGQRVDDDGTLLLGQKRKPQTRFRQLRSSQVPQKYASLERPRATSPNLWYRLLEADVPDYLVSQHHLAHSHHFCRSRHLSHVRTLCSNLDSHRSCGHSRRWLRVRW</sequence>
<dbReference type="AlphaFoldDB" id="A0A6A7AQK5"/>
<proteinExistence type="predicted"/>
<keyword evidence="2" id="KW-1185">Reference proteome</keyword>
<dbReference type="EMBL" id="MU006344">
    <property type="protein sequence ID" value="KAF2845600.1"/>
    <property type="molecule type" value="Genomic_DNA"/>
</dbReference>
<evidence type="ECO:0000313" key="1">
    <source>
        <dbReference type="EMBL" id="KAF2845600.1"/>
    </source>
</evidence>
<organism evidence="1 2">
    <name type="scientific">Plenodomus tracheiphilus IPT5</name>
    <dbReference type="NCBI Taxonomy" id="1408161"/>
    <lineage>
        <taxon>Eukaryota</taxon>
        <taxon>Fungi</taxon>
        <taxon>Dikarya</taxon>
        <taxon>Ascomycota</taxon>
        <taxon>Pezizomycotina</taxon>
        <taxon>Dothideomycetes</taxon>
        <taxon>Pleosporomycetidae</taxon>
        <taxon>Pleosporales</taxon>
        <taxon>Pleosporineae</taxon>
        <taxon>Leptosphaeriaceae</taxon>
        <taxon>Plenodomus</taxon>
    </lineage>
</organism>
<feature type="non-terminal residue" evidence="1">
    <location>
        <position position="1"/>
    </location>
</feature>
<dbReference type="Proteomes" id="UP000799423">
    <property type="component" value="Unassembled WGS sequence"/>
</dbReference>
<gene>
    <name evidence="1" type="ORF">T440DRAFT_472512</name>
</gene>
<protein>
    <submittedName>
        <fullName evidence="1">Uncharacterized protein</fullName>
    </submittedName>
</protein>
<name>A0A6A7AQK5_9PLEO</name>
<accession>A0A6A7AQK5</accession>
<reference evidence="1" key="1">
    <citation type="submission" date="2020-01" db="EMBL/GenBank/DDBJ databases">
        <authorList>
            <consortium name="DOE Joint Genome Institute"/>
            <person name="Haridas S."/>
            <person name="Albert R."/>
            <person name="Binder M."/>
            <person name="Bloem J."/>
            <person name="Labutti K."/>
            <person name="Salamov A."/>
            <person name="Andreopoulos B."/>
            <person name="Baker S.E."/>
            <person name="Barry K."/>
            <person name="Bills G."/>
            <person name="Bluhm B.H."/>
            <person name="Cannon C."/>
            <person name="Castanera R."/>
            <person name="Culley D.E."/>
            <person name="Daum C."/>
            <person name="Ezra D."/>
            <person name="Gonzalez J.B."/>
            <person name="Henrissat B."/>
            <person name="Kuo A."/>
            <person name="Liang C."/>
            <person name="Lipzen A."/>
            <person name="Lutzoni F."/>
            <person name="Magnuson J."/>
            <person name="Mondo S."/>
            <person name="Nolan M."/>
            <person name="Ohm R."/>
            <person name="Pangilinan J."/>
            <person name="Park H.-J."/>
            <person name="Ramirez L."/>
            <person name="Alfaro M."/>
            <person name="Sun H."/>
            <person name="Tritt A."/>
            <person name="Yoshinaga Y."/>
            <person name="Zwiers L.-H."/>
            <person name="Turgeon B.G."/>
            <person name="Goodwin S.B."/>
            <person name="Spatafora J.W."/>
            <person name="Crous P.W."/>
            <person name="Grigoriev I.V."/>
        </authorList>
    </citation>
    <scope>NUCLEOTIDE SEQUENCE</scope>
    <source>
        <strain evidence="1">IPT5</strain>
    </source>
</reference>
<evidence type="ECO:0000313" key="2">
    <source>
        <dbReference type="Proteomes" id="UP000799423"/>
    </source>
</evidence>